<evidence type="ECO:0000313" key="1">
    <source>
        <dbReference type="EMBL" id="KOY61380.1"/>
    </source>
</evidence>
<reference evidence="1 2" key="1">
    <citation type="submission" date="2015-09" db="EMBL/GenBank/DDBJ databases">
        <title>Draft genome sequence and assembly of Photorhabdus sp. VMG, a bacterial symbiont associated with Heterorhabditis zealandica.</title>
        <authorList>
            <person name="Naidoo S."/>
            <person name="Featherston J."/>
            <person name="Mothupi B."/>
            <person name="Gray V.M."/>
        </authorList>
    </citation>
    <scope>NUCLEOTIDE SEQUENCE [LARGE SCALE GENOMIC DNA]</scope>
    <source>
        <strain evidence="1 2">VMG</strain>
    </source>
</reference>
<dbReference type="EMBL" id="LJCS01000042">
    <property type="protein sequence ID" value="KOY61380.1"/>
    <property type="molecule type" value="Genomic_DNA"/>
</dbReference>
<accession>A0ABR5K9U8</accession>
<gene>
    <name evidence="1" type="ORF">AM629_14295</name>
</gene>
<keyword evidence="2" id="KW-1185">Reference proteome</keyword>
<organism evidence="1 2">
    <name type="scientific">Photorhabdus heterorhabditis</name>
    <dbReference type="NCBI Taxonomy" id="880156"/>
    <lineage>
        <taxon>Bacteria</taxon>
        <taxon>Pseudomonadati</taxon>
        <taxon>Pseudomonadota</taxon>
        <taxon>Gammaproteobacteria</taxon>
        <taxon>Enterobacterales</taxon>
        <taxon>Morganellaceae</taxon>
        <taxon>Photorhabdus</taxon>
    </lineage>
</organism>
<sequence length="157" mass="18127">MKGIVHMGNAMERIKIISKHHCWRTLKGTKTNNIQEYLNQINNGCQLQETIFHLRDAEEMLMDLSNLSSPISRLSSTEIIQGMGFFSKNGIVPAIAVFHPDHGSEYQNHPRPIFEDIYKTYAEMHKLYQKYGFKPFIIGSGRNSLDTEAYYGEKRND</sequence>
<protein>
    <submittedName>
        <fullName evidence="1">Uncharacterized protein</fullName>
    </submittedName>
</protein>
<name>A0ABR5K9U8_9GAMM</name>
<dbReference type="Proteomes" id="UP000037727">
    <property type="component" value="Unassembled WGS sequence"/>
</dbReference>
<comment type="caution">
    <text evidence="1">The sequence shown here is derived from an EMBL/GenBank/DDBJ whole genome shotgun (WGS) entry which is preliminary data.</text>
</comment>
<proteinExistence type="predicted"/>
<evidence type="ECO:0000313" key="2">
    <source>
        <dbReference type="Proteomes" id="UP000037727"/>
    </source>
</evidence>